<feature type="compositionally biased region" description="Acidic residues" evidence="4">
    <location>
        <begin position="51"/>
        <end position="76"/>
    </location>
</feature>
<dbReference type="EMBL" id="JAUKUD010000006">
    <property type="protein sequence ID" value="KAK0739999.1"/>
    <property type="molecule type" value="Genomic_DNA"/>
</dbReference>
<evidence type="ECO:0000256" key="3">
    <source>
        <dbReference type="ARBA" id="ARBA00038335"/>
    </source>
</evidence>
<proteinExistence type="inferred from homology"/>
<sequence length="417" mass="45271">MSAKRTGLPPLAPIAVRQSPRVTRKHTIDESRTAVTTGLTTSKSVNGTAVLEDDDVPLNEPGSDEDDEEESEEETPADIRPSRIPQSNGKDKTDVDTHMADARAEETSEQHDSPDAEPTSPTFGDLMRGSSTVDVSSALATQTSTSVTRANPQRALAAPVTTTSLGTVLNQALRTDDTDLLESCLQINDFKIIQNTIHRMDSALAAVLLSKLADRMHRRPGRAFGLMRWMQWTLVAHGGTLVTQPNLLAQLEKLNRVLEERARALPSLLALRGKLDMLDAQMKHRKAIKKANNNESDDPDEPGVVYVEGQETAGNGGSVMANGAGSGTARGDQDLDFGVNGFQEDSDDSEEEDVDDMAEELADIESMDEDEVVHDDVEDESGDDMDEQDHDHEDDDDEIRAPPSKVQKTAAKGPGRK</sequence>
<comment type="similarity">
    <text evidence="3">Belongs to the UTP5 family.</text>
</comment>
<keyword evidence="2" id="KW-0539">Nucleus</keyword>
<gene>
    <name evidence="6" type="ORF">B0T18DRAFT_417024</name>
</gene>
<accession>A0AA40EFS1</accession>
<dbReference type="InterPro" id="IPR007148">
    <property type="entry name" value="SSU_processome_Utp12"/>
</dbReference>
<evidence type="ECO:0000256" key="2">
    <source>
        <dbReference type="ARBA" id="ARBA00023242"/>
    </source>
</evidence>
<dbReference type="AlphaFoldDB" id="A0AA40EFS1"/>
<feature type="compositionally biased region" description="Acidic residues" evidence="4">
    <location>
        <begin position="344"/>
        <end position="398"/>
    </location>
</feature>
<dbReference type="PANTHER" id="PTHR44267:SF1">
    <property type="entry name" value="WD REPEAT-CONTAINING PROTEIN 43"/>
    <property type="match status" value="1"/>
</dbReference>
<evidence type="ECO:0000313" key="6">
    <source>
        <dbReference type="EMBL" id="KAK0739999.1"/>
    </source>
</evidence>
<comment type="subcellular location">
    <subcellularLocation>
        <location evidence="1">Nucleus</location>
    </subcellularLocation>
</comment>
<feature type="region of interest" description="Disordered" evidence="4">
    <location>
        <begin position="311"/>
        <end position="417"/>
    </location>
</feature>
<dbReference type="InterPro" id="IPR052414">
    <property type="entry name" value="U3_snoRNA-assoc_WDR"/>
</dbReference>
<feature type="region of interest" description="Disordered" evidence="4">
    <location>
        <begin position="1"/>
        <end position="129"/>
    </location>
</feature>
<evidence type="ECO:0000313" key="7">
    <source>
        <dbReference type="Proteomes" id="UP001172155"/>
    </source>
</evidence>
<reference evidence="6" key="1">
    <citation type="submission" date="2023-06" db="EMBL/GenBank/DDBJ databases">
        <title>Genome-scale phylogeny and comparative genomics of the fungal order Sordariales.</title>
        <authorList>
            <consortium name="Lawrence Berkeley National Laboratory"/>
            <person name="Hensen N."/>
            <person name="Bonometti L."/>
            <person name="Westerberg I."/>
            <person name="Brannstrom I.O."/>
            <person name="Guillou S."/>
            <person name="Cros-Aarteil S."/>
            <person name="Calhoun S."/>
            <person name="Haridas S."/>
            <person name="Kuo A."/>
            <person name="Mondo S."/>
            <person name="Pangilinan J."/>
            <person name="Riley R."/>
            <person name="LaButti K."/>
            <person name="Andreopoulos B."/>
            <person name="Lipzen A."/>
            <person name="Chen C."/>
            <person name="Yanf M."/>
            <person name="Daum C."/>
            <person name="Ng V."/>
            <person name="Clum A."/>
            <person name="Steindorff A."/>
            <person name="Ohm R."/>
            <person name="Martin F."/>
            <person name="Silar P."/>
            <person name="Natvig D."/>
            <person name="Lalanne C."/>
            <person name="Gautier V."/>
            <person name="Ament-velasquez S.L."/>
            <person name="Kruys A."/>
            <person name="Hutchinson M.I."/>
            <person name="Powell A.J."/>
            <person name="Barry K."/>
            <person name="Miller A.N."/>
            <person name="Grigoriev I.V."/>
            <person name="Debuchy R."/>
            <person name="Gladieux P."/>
            <person name="Thoren M.H."/>
            <person name="Johannesson H."/>
        </authorList>
    </citation>
    <scope>NUCLEOTIDE SEQUENCE</scope>
    <source>
        <strain evidence="6">SMH3187-1</strain>
    </source>
</reference>
<feature type="compositionally biased region" description="Polar residues" evidence="4">
    <location>
        <begin position="33"/>
        <end position="47"/>
    </location>
</feature>
<feature type="domain" description="Small-subunit processome Utp12" evidence="5">
    <location>
        <begin position="177"/>
        <end position="279"/>
    </location>
</feature>
<name>A0AA40EFS1_9PEZI</name>
<comment type="caution">
    <text evidence="6">The sequence shown here is derived from an EMBL/GenBank/DDBJ whole genome shotgun (WGS) entry which is preliminary data.</text>
</comment>
<feature type="compositionally biased region" description="Basic and acidic residues" evidence="4">
    <location>
        <begin position="89"/>
        <end position="114"/>
    </location>
</feature>
<dbReference type="GO" id="GO:0005730">
    <property type="term" value="C:nucleolus"/>
    <property type="evidence" value="ECO:0007669"/>
    <property type="project" value="TreeGrafter"/>
</dbReference>
<dbReference type="GO" id="GO:0000462">
    <property type="term" value="P:maturation of SSU-rRNA from tricistronic rRNA transcript (SSU-rRNA, 5.8S rRNA, LSU-rRNA)"/>
    <property type="evidence" value="ECO:0007669"/>
    <property type="project" value="TreeGrafter"/>
</dbReference>
<dbReference type="Proteomes" id="UP001172155">
    <property type="component" value="Unassembled WGS sequence"/>
</dbReference>
<organism evidence="6 7">
    <name type="scientific">Schizothecium vesticola</name>
    <dbReference type="NCBI Taxonomy" id="314040"/>
    <lineage>
        <taxon>Eukaryota</taxon>
        <taxon>Fungi</taxon>
        <taxon>Dikarya</taxon>
        <taxon>Ascomycota</taxon>
        <taxon>Pezizomycotina</taxon>
        <taxon>Sordariomycetes</taxon>
        <taxon>Sordariomycetidae</taxon>
        <taxon>Sordariales</taxon>
        <taxon>Schizotheciaceae</taxon>
        <taxon>Schizothecium</taxon>
    </lineage>
</organism>
<dbReference type="Pfam" id="PF04003">
    <property type="entry name" value="Utp12"/>
    <property type="match status" value="1"/>
</dbReference>
<evidence type="ECO:0000259" key="5">
    <source>
        <dbReference type="Pfam" id="PF04003"/>
    </source>
</evidence>
<evidence type="ECO:0000256" key="4">
    <source>
        <dbReference type="SAM" id="MobiDB-lite"/>
    </source>
</evidence>
<evidence type="ECO:0000256" key="1">
    <source>
        <dbReference type="ARBA" id="ARBA00004123"/>
    </source>
</evidence>
<protein>
    <submittedName>
        <fullName evidence="6">Dip2/Utp12 family-domain-containing protein</fullName>
    </submittedName>
</protein>
<keyword evidence="7" id="KW-1185">Reference proteome</keyword>
<dbReference type="PANTHER" id="PTHR44267">
    <property type="entry name" value="WD REPEAT-CONTAINING PROTEIN 43"/>
    <property type="match status" value="1"/>
</dbReference>